<dbReference type="EMBL" id="UYYB01007314">
    <property type="protein sequence ID" value="VDM68014.1"/>
    <property type="molecule type" value="Genomic_DNA"/>
</dbReference>
<evidence type="ECO:0000313" key="2">
    <source>
        <dbReference type="EMBL" id="VDM68014.1"/>
    </source>
</evidence>
<keyword evidence="3" id="KW-1185">Reference proteome</keyword>
<feature type="domain" description="3-beta hydroxysteroid dehydrogenase/isomerase" evidence="1">
    <location>
        <begin position="5"/>
        <end position="83"/>
    </location>
</feature>
<dbReference type="GO" id="GO:0006694">
    <property type="term" value="P:steroid biosynthetic process"/>
    <property type="evidence" value="ECO:0007669"/>
    <property type="project" value="InterPro"/>
</dbReference>
<sequence length="91" mass="9796">MRVCIVGGGGFLGCELAARLQSSGVHTVLLDVNFSEHTNMKLNHKLTTIVQVRGSVLDEDKVCEALRGCESCFHIAAYGMSGMQAVSNRNL</sequence>
<dbReference type="AlphaFoldDB" id="A0A3P7IR82"/>
<dbReference type="SUPFAM" id="SSF51735">
    <property type="entry name" value="NAD(P)-binding Rossmann-fold domains"/>
    <property type="match status" value="1"/>
</dbReference>
<dbReference type="Gene3D" id="3.40.50.720">
    <property type="entry name" value="NAD(P)-binding Rossmann-like Domain"/>
    <property type="match status" value="1"/>
</dbReference>
<organism evidence="2 3">
    <name type="scientific">Strongylus vulgaris</name>
    <name type="common">Blood worm</name>
    <dbReference type="NCBI Taxonomy" id="40348"/>
    <lineage>
        <taxon>Eukaryota</taxon>
        <taxon>Metazoa</taxon>
        <taxon>Ecdysozoa</taxon>
        <taxon>Nematoda</taxon>
        <taxon>Chromadorea</taxon>
        <taxon>Rhabditida</taxon>
        <taxon>Rhabditina</taxon>
        <taxon>Rhabditomorpha</taxon>
        <taxon>Strongyloidea</taxon>
        <taxon>Strongylidae</taxon>
        <taxon>Strongylus</taxon>
    </lineage>
</organism>
<dbReference type="InterPro" id="IPR036291">
    <property type="entry name" value="NAD(P)-bd_dom_sf"/>
</dbReference>
<gene>
    <name evidence="2" type="ORF">SVUK_LOCUS3012</name>
</gene>
<dbReference type="Pfam" id="PF01073">
    <property type="entry name" value="3Beta_HSD"/>
    <property type="match status" value="1"/>
</dbReference>
<dbReference type="Proteomes" id="UP000270094">
    <property type="component" value="Unassembled WGS sequence"/>
</dbReference>
<evidence type="ECO:0000259" key="1">
    <source>
        <dbReference type="Pfam" id="PF01073"/>
    </source>
</evidence>
<dbReference type="OrthoDB" id="5867920at2759"/>
<name>A0A3P7IR82_STRVU</name>
<reference evidence="2 3" key="1">
    <citation type="submission" date="2018-11" db="EMBL/GenBank/DDBJ databases">
        <authorList>
            <consortium name="Pathogen Informatics"/>
        </authorList>
    </citation>
    <scope>NUCLEOTIDE SEQUENCE [LARGE SCALE GENOMIC DNA]</scope>
</reference>
<evidence type="ECO:0000313" key="3">
    <source>
        <dbReference type="Proteomes" id="UP000270094"/>
    </source>
</evidence>
<accession>A0A3P7IR82</accession>
<dbReference type="GO" id="GO:0016616">
    <property type="term" value="F:oxidoreductase activity, acting on the CH-OH group of donors, NAD or NADP as acceptor"/>
    <property type="evidence" value="ECO:0007669"/>
    <property type="project" value="InterPro"/>
</dbReference>
<dbReference type="InterPro" id="IPR002225">
    <property type="entry name" value="3Beta_OHSteriod_DH/Estase"/>
</dbReference>
<protein>
    <recommendedName>
        <fullName evidence="1">3-beta hydroxysteroid dehydrogenase/isomerase domain-containing protein</fullName>
    </recommendedName>
</protein>
<proteinExistence type="predicted"/>